<sequence>IGNCSLDFFEVFISDVIPVVRALNEINDEIQESLNISVPSVLDSMPTLTNGLDYRFSDIDKNILFRVATFLDPRCKNEFFSDILIEQMKEKLHVDLETEENLTATTSTAVKPSIVRKEHSQSLEGSIANILDSDDNDKKSEN</sequence>
<feature type="non-terminal residue" evidence="1">
    <location>
        <position position="1"/>
    </location>
</feature>
<comment type="caution">
    <text evidence="1">The sequence shown here is derived from an EMBL/GenBank/DDBJ whole genome shotgun (WGS) entry which is preliminary data.</text>
</comment>
<evidence type="ECO:0000313" key="2">
    <source>
        <dbReference type="Proteomes" id="UP001516400"/>
    </source>
</evidence>
<dbReference type="EMBL" id="JABFTP020000185">
    <property type="protein sequence ID" value="KAL3286269.1"/>
    <property type="molecule type" value="Genomic_DNA"/>
</dbReference>
<gene>
    <name evidence="1" type="ORF">HHI36_000778</name>
</gene>
<proteinExistence type="predicted"/>
<evidence type="ECO:0000313" key="1">
    <source>
        <dbReference type="EMBL" id="KAL3286269.1"/>
    </source>
</evidence>
<accession>A0ABD2P629</accession>
<dbReference type="AlphaFoldDB" id="A0ABD2P629"/>
<keyword evidence="2" id="KW-1185">Reference proteome</keyword>
<protein>
    <submittedName>
        <fullName evidence="1">Uncharacterized protein</fullName>
    </submittedName>
</protein>
<reference evidence="1 2" key="1">
    <citation type="journal article" date="2021" name="BMC Biol.">
        <title>Horizontally acquired antibacterial genes associated with adaptive radiation of ladybird beetles.</title>
        <authorList>
            <person name="Li H.S."/>
            <person name="Tang X.F."/>
            <person name="Huang Y.H."/>
            <person name="Xu Z.Y."/>
            <person name="Chen M.L."/>
            <person name="Du X.Y."/>
            <person name="Qiu B.Y."/>
            <person name="Chen P.T."/>
            <person name="Zhang W."/>
            <person name="Slipinski A."/>
            <person name="Escalona H.E."/>
            <person name="Waterhouse R.M."/>
            <person name="Zwick A."/>
            <person name="Pang H."/>
        </authorList>
    </citation>
    <scope>NUCLEOTIDE SEQUENCE [LARGE SCALE GENOMIC DNA]</scope>
    <source>
        <strain evidence="1">SYSU2018</strain>
    </source>
</reference>
<dbReference type="Proteomes" id="UP001516400">
    <property type="component" value="Unassembled WGS sequence"/>
</dbReference>
<name>A0ABD2P629_9CUCU</name>
<organism evidence="1 2">
    <name type="scientific">Cryptolaemus montrouzieri</name>
    <dbReference type="NCBI Taxonomy" id="559131"/>
    <lineage>
        <taxon>Eukaryota</taxon>
        <taxon>Metazoa</taxon>
        <taxon>Ecdysozoa</taxon>
        <taxon>Arthropoda</taxon>
        <taxon>Hexapoda</taxon>
        <taxon>Insecta</taxon>
        <taxon>Pterygota</taxon>
        <taxon>Neoptera</taxon>
        <taxon>Endopterygota</taxon>
        <taxon>Coleoptera</taxon>
        <taxon>Polyphaga</taxon>
        <taxon>Cucujiformia</taxon>
        <taxon>Coccinelloidea</taxon>
        <taxon>Coccinellidae</taxon>
        <taxon>Scymninae</taxon>
        <taxon>Scymnini</taxon>
        <taxon>Cryptolaemus</taxon>
    </lineage>
</organism>